<dbReference type="AlphaFoldDB" id="A0A8I1JI65"/>
<dbReference type="RefSeq" id="WP_198746264.1">
    <property type="nucleotide sequence ID" value="NZ_JAEHTE010000001.1"/>
</dbReference>
<reference evidence="2" key="1">
    <citation type="submission" date="2020-12" db="EMBL/GenBank/DDBJ databases">
        <title>Enhanced detection system for hospital associated transmission using whole genome sequencing surveillance.</title>
        <authorList>
            <person name="Harrison L.H."/>
            <person name="Van Tyne D."/>
            <person name="Marsh J.W."/>
            <person name="Griffith M.P."/>
            <person name="Snyder D.J."/>
            <person name="Cooper V.S."/>
            <person name="Mustapha M."/>
        </authorList>
    </citation>
    <scope>NUCLEOTIDE SEQUENCE</scope>
    <source>
        <strain evidence="2">PSB00042</strain>
    </source>
</reference>
<proteinExistence type="predicted"/>
<protein>
    <submittedName>
        <fullName evidence="2">Uncharacterized protein</fullName>
    </submittedName>
</protein>
<comment type="caution">
    <text evidence="2">The sequence shown here is derived from an EMBL/GenBank/DDBJ whole genome shotgun (WGS) entry which is preliminary data.</text>
</comment>
<feature type="compositionally biased region" description="Basic and acidic residues" evidence="1">
    <location>
        <begin position="100"/>
        <end position="109"/>
    </location>
</feature>
<gene>
    <name evidence="2" type="ORF">JEU22_01900</name>
</gene>
<evidence type="ECO:0000313" key="2">
    <source>
        <dbReference type="EMBL" id="MBI6882653.1"/>
    </source>
</evidence>
<name>A0A8I1JI65_PSEPU</name>
<evidence type="ECO:0000256" key="1">
    <source>
        <dbReference type="SAM" id="MobiDB-lite"/>
    </source>
</evidence>
<sequence>MAANKPFNPSQPQIEKSLHTLLEGDYWLNTLGLDEVHARRHDDCDGEGGTEHQLQVYLAEDVDIHVFIPGQLHSLRFRDVLGGGQSPRVRNALMVLAEAIRRDNEDRPQPKLPAGTDHE</sequence>
<feature type="region of interest" description="Disordered" evidence="1">
    <location>
        <begin position="100"/>
        <end position="119"/>
    </location>
</feature>
<dbReference type="Proteomes" id="UP000637061">
    <property type="component" value="Unassembled WGS sequence"/>
</dbReference>
<dbReference type="EMBL" id="JAEHTE010000001">
    <property type="protein sequence ID" value="MBI6882653.1"/>
    <property type="molecule type" value="Genomic_DNA"/>
</dbReference>
<evidence type="ECO:0000313" key="3">
    <source>
        <dbReference type="Proteomes" id="UP000637061"/>
    </source>
</evidence>
<accession>A0A8I1JI65</accession>
<organism evidence="2 3">
    <name type="scientific">Pseudomonas putida</name>
    <name type="common">Arthrobacter siderocapsulatus</name>
    <dbReference type="NCBI Taxonomy" id="303"/>
    <lineage>
        <taxon>Bacteria</taxon>
        <taxon>Pseudomonadati</taxon>
        <taxon>Pseudomonadota</taxon>
        <taxon>Gammaproteobacteria</taxon>
        <taxon>Pseudomonadales</taxon>
        <taxon>Pseudomonadaceae</taxon>
        <taxon>Pseudomonas</taxon>
    </lineage>
</organism>